<evidence type="ECO:0000313" key="3">
    <source>
        <dbReference type="EMBL" id="EED92399.1"/>
    </source>
</evidence>
<dbReference type="InterPro" id="IPR029063">
    <property type="entry name" value="SAM-dependent_MTases_sf"/>
</dbReference>
<dbReference type="InParanoid" id="B8C2J9"/>
<dbReference type="SUPFAM" id="SSF53335">
    <property type="entry name" value="S-adenosyl-L-methionine-dependent methyltransferases"/>
    <property type="match status" value="1"/>
</dbReference>
<dbReference type="RefSeq" id="XP_002290647.1">
    <property type="nucleotide sequence ID" value="XM_002290611.1"/>
</dbReference>
<dbReference type="CDD" id="cd02440">
    <property type="entry name" value="AdoMet_MTases"/>
    <property type="match status" value="1"/>
</dbReference>
<dbReference type="InterPro" id="IPR025714">
    <property type="entry name" value="Methyltranfer_dom"/>
</dbReference>
<dbReference type="eggNOG" id="ENOG502RUMY">
    <property type="taxonomic scope" value="Eukaryota"/>
</dbReference>
<dbReference type="Gene3D" id="3.40.50.150">
    <property type="entry name" value="Vaccinia Virus protein VP39"/>
    <property type="match status" value="1"/>
</dbReference>
<reference evidence="3 4" key="2">
    <citation type="journal article" date="2008" name="Nature">
        <title>The Phaeodactylum genome reveals the evolutionary history of diatom genomes.</title>
        <authorList>
            <person name="Bowler C."/>
            <person name="Allen A.E."/>
            <person name="Badger J.H."/>
            <person name="Grimwood J."/>
            <person name="Jabbari K."/>
            <person name="Kuo A."/>
            <person name="Maheswari U."/>
            <person name="Martens C."/>
            <person name="Maumus F."/>
            <person name="Otillar R.P."/>
            <person name="Rayko E."/>
            <person name="Salamov A."/>
            <person name="Vandepoele K."/>
            <person name="Beszteri B."/>
            <person name="Gruber A."/>
            <person name="Heijde M."/>
            <person name="Katinka M."/>
            <person name="Mock T."/>
            <person name="Valentin K."/>
            <person name="Verret F."/>
            <person name="Berges J.A."/>
            <person name="Brownlee C."/>
            <person name="Cadoret J.P."/>
            <person name="Chiovitti A."/>
            <person name="Choi C.J."/>
            <person name="Coesel S."/>
            <person name="De Martino A."/>
            <person name="Detter J.C."/>
            <person name="Durkin C."/>
            <person name="Falciatore A."/>
            <person name="Fournet J."/>
            <person name="Haruta M."/>
            <person name="Huysman M.J."/>
            <person name="Jenkins B.D."/>
            <person name="Jiroutova K."/>
            <person name="Jorgensen R.E."/>
            <person name="Joubert Y."/>
            <person name="Kaplan A."/>
            <person name="Kroger N."/>
            <person name="Kroth P.G."/>
            <person name="La Roche J."/>
            <person name="Lindquist E."/>
            <person name="Lommer M."/>
            <person name="Martin-Jezequel V."/>
            <person name="Lopez P.J."/>
            <person name="Lucas S."/>
            <person name="Mangogna M."/>
            <person name="McGinnis K."/>
            <person name="Medlin L.K."/>
            <person name="Montsant A."/>
            <person name="Oudot-Le Secq M.P."/>
            <person name="Napoli C."/>
            <person name="Obornik M."/>
            <person name="Parker M.S."/>
            <person name="Petit J.L."/>
            <person name="Porcel B.M."/>
            <person name="Poulsen N."/>
            <person name="Robison M."/>
            <person name="Rychlewski L."/>
            <person name="Rynearson T.A."/>
            <person name="Schmutz J."/>
            <person name="Shapiro H."/>
            <person name="Siaut M."/>
            <person name="Stanley M."/>
            <person name="Sussman M.R."/>
            <person name="Taylor A.R."/>
            <person name="Vardi A."/>
            <person name="von Dassow P."/>
            <person name="Vyverman W."/>
            <person name="Willis A."/>
            <person name="Wyrwicz L.S."/>
            <person name="Rokhsar D.S."/>
            <person name="Weissenbach J."/>
            <person name="Armbrust E.V."/>
            <person name="Green B.R."/>
            <person name="Van de Peer Y."/>
            <person name="Grigoriev I.V."/>
        </authorList>
    </citation>
    <scope>NUCLEOTIDE SEQUENCE [LARGE SCALE GENOMIC DNA]</scope>
    <source>
        <strain evidence="3 4">CCMP1335</strain>
    </source>
</reference>
<dbReference type="STRING" id="35128.B8C2J9"/>
<protein>
    <recommendedName>
        <fullName evidence="5">Methyltransferase domain-containing protein</fullName>
    </recommendedName>
</protein>
<dbReference type="EMBL" id="CM000642">
    <property type="protein sequence ID" value="EED92399.1"/>
    <property type="molecule type" value="Genomic_DNA"/>
</dbReference>
<dbReference type="SUPFAM" id="SSF159501">
    <property type="entry name" value="EreA/ChaN-like"/>
    <property type="match status" value="1"/>
</dbReference>
<dbReference type="GeneID" id="7449605"/>
<dbReference type="Pfam" id="PF13847">
    <property type="entry name" value="Methyltransf_31"/>
    <property type="match status" value="1"/>
</dbReference>
<dbReference type="OMA" id="PCADYLF"/>
<proteinExistence type="predicted"/>
<dbReference type="GO" id="GO:0008168">
    <property type="term" value="F:methyltransferase activity"/>
    <property type="evidence" value="ECO:0000318"/>
    <property type="project" value="GO_Central"/>
</dbReference>
<dbReference type="Pfam" id="PF04187">
    <property type="entry name" value="Cofac_haem_bdg"/>
    <property type="match status" value="1"/>
</dbReference>
<organism evidence="3 4">
    <name type="scientific">Thalassiosira pseudonana</name>
    <name type="common">Marine diatom</name>
    <name type="synonym">Cyclotella nana</name>
    <dbReference type="NCBI Taxonomy" id="35128"/>
    <lineage>
        <taxon>Eukaryota</taxon>
        <taxon>Sar</taxon>
        <taxon>Stramenopiles</taxon>
        <taxon>Ochrophyta</taxon>
        <taxon>Bacillariophyta</taxon>
        <taxon>Coscinodiscophyceae</taxon>
        <taxon>Thalassiosirophycidae</taxon>
        <taxon>Thalassiosirales</taxon>
        <taxon>Thalassiosiraceae</taxon>
        <taxon>Thalassiosira</taxon>
    </lineage>
</organism>
<dbReference type="PANTHER" id="PTHR43464">
    <property type="entry name" value="METHYLTRANSFERASE"/>
    <property type="match status" value="1"/>
</dbReference>
<evidence type="ECO:0000259" key="1">
    <source>
        <dbReference type="Pfam" id="PF04187"/>
    </source>
</evidence>
<feature type="domain" description="Methyltransferase" evidence="2">
    <location>
        <begin position="550"/>
        <end position="684"/>
    </location>
</feature>
<accession>B8C2J9</accession>
<sequence>MKLDESEMNRFVHRILRASTASSVTSSAPSRQNTSSVEQLVNQVKNAKLLYFGEFHSEPRIVSLQTDLVKGWAKCLGVPSVVRPKRLHLIMEHFSVDMQELLDRFQGPQKDDDEAFDELLRSYKDDYGTEGHDLKPYRDLLQFCRHTTTSNNIISNEGGYCEVLLHGGFIPRDHAARLNKECPDDESKRLFFEEMSNQRGYLPKEGDAMYNALFAKQSDSSYNLRGSRQHRLLIQSLISGADLYSPTDTDGEGDDDVSVNDETPMSRLYQAQLLKDHTMGYRIASLMLDHATNEQHCDDRYLIIAGFGHIKHCLGVPDCVNGYLRQEALGHSDEYRRAVALDLLVNVSRPPIDTQQSGKLGGVGSTSIGCQMLYEAYLELIEALQATNDDEEGADRIKHQMIKGIYLQNPTLLDEYILKSDEVSGPFLRFADGIAGFENPCADYLFIYDEDDENIISDSDLIESHAHSTNDEGLKCPFHNQNDSTVNKDAKNETLEAYEQVGKTAGLKGNSARARAIMSMLGYTADDFDYLGDDVYNFQGVANPHNVAKIKSGETVLDIGSGLGIDSFLAMRDCGADKHSTSTTNEQLREPFVVGVDLAGSEVQHATTRAIDRGYTVPQRIRFLRGDVEELDEALSLGNMSAENVFDVCISNGAFCLVPNKVKAFQKVFKALRSGGRCAISTTTIVSDSLDPSFEWPVCMRMFASLESLRPMLESIGFRNVQIIDAESPMEGMEIPEDVDTTGKRFKIHGKYADQYTFLEDKNMDELCRVVTIYGEKICDKIH</sequence>
<dbReference type="HOGENOM" id="CLU_358100_0_0_1"/>
<evidence type="ECO:0008006" key="5">
    <source>
        <dbReference type="Google" id="ProtNLM"/>
    </source>
</evidence>
<reference evidence="3 4" key="1">
    <citation type="journal article" date="2004" name="Science">
        <title>The genome of the diatom Thalassiosira pseudonana: ecology, evolution, and metabolism.</title>
        <authorList>
            <person name="Armbrust E.V."/>
            <person name="Berges J.A."/>
            <person name="Bowler C."/>
            <person name="Green B.R."/>
            <person name="Martinez D."/>
            <person name="Putnam N.H."/>
            <person name="Zhou S."/>
            <person name="Allen A.E."/>
            <person name="Apt K.E."/>
            <person name="Bechner M."/>
            <person name="Brzezinski M.A."/>
            <person name="Chaal B.K."/>
            <person name="Chiovitti A."/>
            <person name="Davis A.K."/>
            <person name="Demarest M.S."/>
            <person name="Detter J.C."/>
            <person name="Glavina T."/>
            <person name="Goodstein D."/>
            <person name="Hadi M.Z."/>
            <person name="Hellsten U."/>
            <person name="Hildebrand M."/>
            <person name="Jenkins B.D."/>
            <person name="Jurka J."/>
            <person name="Kapitonov V.V."/>
            <person name="Kroger N."/>
            <person name="Lau W.W."/>
            <person name="Lane T.W."/>
            <person name="Larimer F.W."/>
            <person name="Lippmeier J.C."/>
            <person name="Lucas S."/>
            <person name="Medina M."/>
            <person name="Montsant A."/>
            <person name="Obornik M."/>
            <person name="Parker M.S."/>
            <person name="Palenik B."/>
            <person name="Pazour G.J."/>
            <person name="Richardson P.M."/>
            <person name="Rynearson T.A."/>
            <person name="Saito M.A."/>
            <person name="Schwartz D.C."/>
            <person name="Thamatrakoln K."/>
            <person name="Valentin K."/>
            <person name="Vardi A."/>
            <person name="Wilkerson F.P."/>
            <person name="Rokhsar D.S."/>
        </authorList>
    </citation>
    <scope>NUCLEOTIDE SEQUENCE [LARGE SCALE GENOMIC DNA]</scope>
    <source>
        <strain evidence="3 4">CCMP1335</strain>
    </source>
</reference>
<gene>
    <name evidence="3" type="ORF">THAPSDRAFT_5309</name>
</gene>
<feature type="domain" description="Haem-binding uptake Tiki superfamily ChaN" evidence="1">
    <location>
        <begin position="40"/>
        <end position="320"/>
    </location>
</feature>
<dbReference type="InterPro" id="IPR007314">
    <property type="entry name" value="Cofac_haem-bd_dom"/>
</dbReference>
<dbReference type="Gene3D" id="3.40.50.11550">
    <property type="match status" value="1"/>
</dbReference>
<evidence type="ECO:0000259" key="2">
    <source>
        <dbReference type="Pfam" id="PF13847"/>
    </source>
</evidence>
<keyword evidence="4" id="KW-1185">Reference proteome</keyword>
<evidence type="ECO:0000313" key="4">
    <source>
        <dbReference type="Proteomes" id="UP000001449"/>
    </source>
</evidence>
<dbReference type="Proteomes" id="UP000001449">
    <property type="component" value="Chromosome 5"/>
</dbReference>
<name>B8C2J9_THAPS</name>
<dbReference type="PaxDb" id="35128-Thaps5309"/>
<dbReference type="KEGG" id="tps:THAPSDRAFT_5309"/>
<dbReference type="AlphaFoldDB" id="B8C2J9"/>
<dbReference type="PANTHER" id="PTHR43464:SF23">
    <property type="entry name" value="JUVENILE HORMONE ACID O-METHYLTRANSFERASE"/>
    <property type="match status" value="1"/>
</dbReference>